<sequence length="128" mass="15305">MVEIITLTIHAAYFQQDIHLFLILYAFCDHPKSHEPRHAGDRLQDSDALPGALLIHSKKFHIQLQYVYRHVFEHIQRGIPISEIIHQHRKSCASKPLHYFCDDLVFFCICRLRNLNFQEFWRKGVFLY</sequence>
<protein>
    <submittedName>
        <fullName evidence="1">Uncharacterized protein</fullName>
    </submittedName>
</protein>
<accession>A0A645JN24</accession>
<dbReference type="AlphaFoldDB" id="A0A645JN24"/>
<name>A0A645JN24_9ZZZZ</name>
<gene>
    <name evidence="1" type="ORF">SDC9_209466</name>
</gene>
<reference evidence="1" key="1">
    <citation type="submission" date="2019-08" db="EMBL/GenBank/DDBJ databases">
        <authorList>
            <person name="Kucharzyk K."/>
            <person name="Murdoch R.W."/>
            <person name="Higgins S."/>
            <person name="Loffler F."/>
        </authorList>
    </citation>
    <scope>NUCLEOTIDE SEQUENCE</scope>
</reference>
<dbReference type="EMBL" id="VSSQ01138732">
    <property type="protein sequence ID" value="MPN61724.1"/>
    <property type="molecule type" value="Genomic_DNA"/>
</dbReference>
<proteinExistence type="predicted"/>
<evidence type="ECO:0000313" key="1">
    <source>
        <dbReference type="EMBL" id="MPN61724.1"/>
    </source>
</evidence>
<organism evidence="1">
    <name type="scientific">bioreactor metagenome</name>
    <dbReference type="NCBI Taxonomy" id="1076179"/>
    <lineage>
        <taxon>unclassified sequences</taxon>
        <taxon>metagenomes</taxon>
        <taxon>ecological metagenomes</taxon>
    </lineage>
</organism>
<comment type="caution">
    <text evidence="1">The sequence shown here is derived from an EMBL/GenBank/DDBJ whole genome shotgun (WGS) entry which is preliminary data.</text>
</comment>